<dbReference type="GO" id="GO:0071972">
    <property type="term" value="F:peptidoglycan L,D-transpeptidase activity"/>
    <property type="evidence" value="ECO:0007669"/>
    <property type="project" value="TreeGrafter"/>
</dbReference>
<keyword evidence="3 6" id="KW-0133">Cell shape</keyword>
<evidence type="ECO:0000256" key="5">
    <source>
        <dbReference type="ARBA" id="ARBA00023316"/>
    </source>
</evidence>
<evidence type="ECO:0000256" key="6">
    <source>
        <dbReference type="PROSITE-ProRule" id="PRU01373"/>
    </source>
</evidence>
<dbReference type="PROSITE" id="PS52029">
    <property type="entry name" value="LD_TPASE"/>
    <property type="match status" value="1"/>
</dbReference>
<evidence type="ECO:0000256" key="1">
    <source>
        <dbReference type="ARBA" id="ARBA00004752"/>
    </source>
</evidence>
<dbReference type="EMBL" id="DSQF01000026">
    <property type="protein sequence ID" value="HGZ44289.1"/>
    <property type="molecule type" value="Genomic_DNA"/>
</dbReference>
<protein>
    <submittedName>
        <fullName evidence="9">Murein L,D-transpeptidase</fullName>
    </submittedName>
</protein>
<dbReference type="AlphaFoldDB" id="A0A832I3T5"/>
<keyword evidence="4 6" id="KW-0573">Peptidoglycan synthesis</keyword>
<keyword evidence="5 6" id="KW-0961">Cell wall biogenesis/degradation</keyword>
<feature type="compositionally biased region" description="Basic and acidic residues" evidence="7">
    <location>
        <begin position="158"/>
        <end position="170"/>
    </location>
</feature>
<feature type="region of interest" description="Disordered" evidence="7">
    <location>
        <begin position="1"/>
        <end position="104"/>
    </location>
</feature>
<dbReference type="InterPro" id="IPR038063">
    <property type="entry name" value="Transpep_catalytic_dom"/>
</dbReference>
<feature type="active site" description="Nucleophile" evidence="6">
    <location>
        <position position="353"/>
    </location>
</feature>
<dbReference type="GO" id="GO:0005576">
    <property type="term" value="C:extracellular region"/>
    <property type="evidence" value="ECO:0007669"/>
    <property type="project" value="TreeGrafter"/>
</dbReference>
<dbReference type="GO" id="GO:0008360">
    <property type="term" value="P:regulation of cell shape"/>
    <property type="evidence" value="ECO:0007669"/>
    <property type="project" value="UniProtKB-UniRule"/>
</dbReference>
<dbReference type="SUPFAM" id="SSF141523">
    <property type="entry name" value="L,D-transpeptidase catalytic domain-like"/>
    <property type="match status" value="1"/>
</dbReference>
<dbReference type="InterPro" id="IPR005490">
    <property type="entry name" value="LD_TPept_cat_dom"/>
</dbReference>
<feature type="region of interest" description="Disordered" evidence="7">
    <location>
        <begin position="148"/>
        <end position="181"/>
    </location>
</feature>
<dbReference type="GO" id="GO:0016740">
    <property type="term" value="F:transferase activity"/>
    <property type="evidence" value="ECO:0007669"/>
    <property type="project" value="UniProtKB-KW"/>
</dbReference>
<feature type="compositionally biased region" description="Low complexity" evidence="7">
    <location>
        <begin position="444"/>
        <end position="457"/>
    </location>
</feature>
<evidence type="ECO:0000256" key="2">
    <source>
        <dbReference type="ARBA" id="ARBA00022679"/>
    </source>
</evidence>
<gene>
    <name evidence="9" type="ORF">ENR23_12895</name>
</gene>
<dbReference type="PANTHER" id="PTHR30582:SF2">
    <property type="entry name" value="L,D-TRANSPEPTIDASE YCIB-RELATED"/>
    <property type="match status" value="1"/>
</dbReference>
<dbReference type="Pfam" id="PF03734">
    <property type="entry name" value="YkuD"/>
    <property type="match status" value="1"/>
</dbReference>
<feature type="region of interest" description="Disordered" evidence="7">
    <location>
        <begin position="438"/>
        <end position="457"/>
    </location>
</feature>
<evidence type="ECO:0000256" key="4">
    <source>
        <dbReference type="ARBA" id="ARBA00022984"/>
    </source>
</evidence>
<dbReference type="Gene3D" id="2.40.440.10">
    <property type="entry name" value="L,D-transpeptidase catalytic domain-like"/>
    <property type="match status" value="1"/>
</dbReference>
<feature type="compositionally biased region" description="Low complexity" evidence="7">
    <location>
        <begin position="20"/>
        <end position="37"/>
    </location>
</feature>
<name>A0A832I3T5_UNCEI</name>
<feature type="domain" description="L,D-TPase catalytic" evidence="8">
    <location>
        <begin position="267"/>
        <end position="390"/>
    </location>
</feature>
<dbReference type="PANTHER" id="PTHR30582">
    <property type="entry name" value="L,D-TRANSPEPTIDASE"/>
    <property type="match status" value="1"/>
</dbReference>
<accession>A0A832I3T5</accession>
<evidence type="ECO:0000259" key="8">
    <source>
        <dbReference type="PROSITE" id="PS52029"/>
    </source>
</evidence>
<keyword evidence="2" id="KW-0808">Transferase</keyword>
<dbReference type="GO" id="GO:0018104">
    <property type="term" value="P:peptidoglycan-protein cross-linking"/>
    <property type="evidence" value="ECO:0007669"/>
    <property type="project" value="TreeGrafter"/>
</dbReference>
<dbReference type="CDD" id="cd16913">
    <property type="entry name" value="YkuD_like"/>
    <property type="match status" value="1"/>
</dbReference>
<feature type="compositionally biased region" description="Low complexity" evidence="7">
    <location>
        <begin position="94"/>
        <end position="104"/>
    </location>
</feature>
<sequence>MRWPERSASAPAPGSERSCPASHGPPAASASTPTASAMRLRDGAVMGLPGAARGRGAGPRRRARKLAQGAAPGETPGTRGARRRGGPRPRGLRAGRVSPPPRAAVAAPLVTPPWHRTQCAAMPRLRPFPRAALARLAVTLALAATAAAGCGPAAPPRGDAERAGGARRDSSAAARADSARRSDSLEALPRFVRVPVGGPRMLAALRDSIGEAGWRALLRINRVDSAHVRRGDTLIAPRWLADSLATGDPLAFSPFPRAIPALRDTAKALLISLRVQAVAAYDSGRLVHWAPASTGRRDTPTPVGRYHTNWKDRERVSTFDEAWLLRWYVNLHNLEGVSLHQYELPGRPASHSCVRLLEDDAIWFYGWVETWRLAPGGRAVLRDGTPAVVFGAWRWGARAPWKRLPEDAAAASLGADEIAEALRVLAERVAPQFPARAARDTTARARAAPVVPDSAGR</sequence>
<organism evidence="9">
    <name type="scientific">Eiseniibacteriota bacterium</name>
    <dbReference type="NCBI Taxonomy" id="2212470"/>
    <lineage>
        <taxon>Bacteria</taxon>
        <taxon>Candidatus Eiseniibacteriota</taxon>
    </lineage>
</organism>
<comment type="pathway">
    <text evidence="1 6">Cell wall biogenesis; peptidoglycan biosynthesis.</text>
</comment>
<feature type="active site" description="Proton donor/acceptor" evidence="6">
    <location>
        <position position="340"/>
    </location>
</feature>
<dbReference type="InterPro" id="IPR050979">
    <property type="entry name" value="LD-transpeptidase"/>
</dbReference>
<reference evidence="9" key="1">
    <citation type="journal article" date="2020" name="mSystems">
        <title>Genome- and Community-Level Interaction Insights into Carbon Utilization and Element Cycling Functions of Hydrothermarchaeota in Hydrothermal Sediment.</title>
        <authorList>
            <person name="Zhou Z."/>
            <person name="Liu Y."/>
            <person name="Xu W."/>
            <person name="Pan J."/>
            <person name="Luo Z.H."/>
            <person name="Li M."/>
        </authorList>
    </citation>
    <scope>NUCLEOTIDE SEQUENCE [LARGE SCALE GENOMIC DNA]</scope>
    <source>
        <strain evidence="9">SpSt-381</strain>
    </source>
</reference>
<dbReference type="GO" id="GO:0071555">
    <property type="term" value="P:cell wall organization"/>
    <property type="evidence" value="ECO:0007669"/>
    <property type="project" value="UniProtKB-UniRule"/>
</dbReference>
<evidence type="ECO:0000256" key="7">
    <source>
        <dbReference type="SAM" id="MobiDB-lite"/>
    </source>
</evidence>
<evidence type="ECO:0000256" key="3">
    <source>
        <dbReference type="ARBA" id="ARBA00022960"/>
    </source>
</evidence>
<comment type="caution">
    <text evidence="9">The sequence shown here is derived from an EMBL/GenBank/DDBJ whole genome shotgun (WGS) entry which is preliminary data.</text>
</comment>
<evidence type="ECO:0000313" key="9">
    <source>
        <dbReference type="EMBL" id="HGZ44289.1"/>
    </source>
</evidence>
<dbReference type="UniPathway" id="UPA00219"/>
<proteinExistence type="predicted"/>
<feature type="compositionally biased region" description="Basic residues" evidence="7">
    <location>
        <begin position="80"/>
        <end position="93"/>
    </location>
</feature>